<protein>
    <submittedName>
        <fullName evidence="1">Uncharacterized protein</fullName>
    </submittedName>
</protein>
<dbReference type="InterPro" id="IPR010393">
    <property type="entry name" value="DUF991_YecM-like"/>
</dbReference>
<dbReference type="Gene3D" id="3.10.180.10">
    <property type="entry name" value="2,3-Dihydroxybiphenyl 1,2-Dioxygenase, domain 1"/>
    <property type="match status" value="1"/>
</dbReference>
<comment type="caution">
    <text evidence="1">The sequence shown here is derived from an EMBL/GenBank/DDBJ whole genome shotgun (WGS) entry which is preliminary data.</text>
</comment>
<sequence>MTTREFEVEAYKFLASLAADPRVQTLRKADLASPDHVSYKCGSSESFEAMRRLLEGEYVSDYVHQSCIAGRRIAYFRLHSALCHALHAPFGPISFVELADQKPDGSQQDGFDHIEIYPRKSNKPYEVITYQKLVSEVLGLFPGSRVHYVGQFHRTTWDVLFENGAILRLTQGPLIEKIKREMQ</sequence>
<gene>
    <name evidence="1" type="ORF">A2719_02585</name>
</gene>
<reference evidence="1 2" key="1">
    <citation type="journal article" date="2016" name="Nat. Commun.">
        <title>Thousands of microbial genomes shed light on interconnected biogeochemical processes in an aquifer system.</title>
        <authorList>
            <person name="Anantharaman K."/>
            <person name="Brown C.T."/>
            <person name="Hug L.A."/>
            <person name="Sharon I."/>
            <person name="Castelle C.J."/>
            <person name="Probst A.J."/>
            <person name="Thomas B.C."/>
            <person name="Singh A."/>
            <person name="Wilkins M.J."/>
            <person name="Karaoz U."/>
            <person name="Brodie E.L."/>
            <person name="Williams K.H."/>
            <person name="Hubbard S.S."/>
            <person name="Banfield J.F."/>
        </authorList>
    </citation>
    <scope>NUCLEOTIDE SEQUENCE [LARGE SCALE GENOMIC DNA]</scope>
</reference>
<evidence type="ECO:0000313" key="2">
    <source>
        <dbReference type="Proteomes" id="UP000177480"/>
    </source>
</evidence>
<accession>A0A1G2G0J2</accession>
<dbReference type="SUPFAM" id="SSF54593">
    <property type="entry name" value="Glyoxalase/Bleomycin resistance protein/Dihydroxybiphenyl dioxygenase"/>
    <property type="match status" value="1"/>
</dbReference>
<dbReference type="EMBL" id="MHNK01000010">
    <property type="protein sequence ID" value="OGZ43829.1"/>
    <property type="molecule type" value="Genomic_DNA"/>
</dbReference>
<name>A0A1G2G0J2_9BACT</name>
<dbReference type="Pfam" id="PF06185">
    <property type="entry name" value="YecM"/>
    <property type="match status" value="1"/>
</dbReference>
<organism evidence="1 2">
    <name type="scientific">Candidatus Ryanbacteria bacterium RIFCSPHIGHO2_01_FULL_45_22</name>
    <dbReference type="NCBI Taxonomy" id="1802114"/>
    <lineage>
        <taxon>Bacteria</taxon>
        <taxon>Candidatus Ryaniibacteriota</taxon>
    </lineage>
</organism>
<dbReference type="InterPro" id="IPR029068">
    <property type="entry name" value="Glyas_Bleomycin-R_OHBP_Dase"/>
</dbReference>
<dbReference type="Proteomes" id="UP000177480">
    <property type="component" value="Unassembled WGS sequence"/>
</dbReference>
<dbReference type="AlphaFoldDB" id="A0A1G2G0J2"/>
<proteinExistence type="predicted"/>
<evidence type="ECO:0000313" key="1">
    <source>
        <dbReference type="EMBL" id="OGZ43829.1"/>
    </source>
</evidence>